<dbReference type="InterPro" id="IPR027417">
    <property type="entry name" value="P-loop_NTPase"/>
</dbReference>
<feature type="non-terminal residue" evidence="2">
    <location>
        <position position="1"/>
    </location>
</feature>
<evidence type="ECO:0000313" key="3">
    <source>
        <dbReference type="Proteomes" id="UP000601435"/>
    </source>
</evidence>
<gene>
    <name evidence="2" type="ORF">SNEC2469_LOCUS22316</name>
</gene>
<dbReference type="Proteomes" id="UP000601435">
    <property type="component" value="Unassembled WGS sequence"/>
</dbReference>
<keyword evidence="3" id="KW-1185">Reference proteome</keyword>
<feature type="compositionally biased region" description="Basic and acidic residues" evidence="1">
    <location>
        <begin position="1"/>
        <end position="14"/>
    </location>
</feature>
<feature type="region of interest" description="Disordered" evidence="1">
    <location>
        <begin position="1"/>
        <end position="66"/>
    </location>
</feature>
<reference evidence="2" key="1">
    <citation type="submission" date="2021-02" db="EMBL/GenBank/DDBJ databases">
        <authorList>
            <person name="Dougan E. K."/>
            <person name="Rhodes N."/>
            <person name="Thang M."/>
            <person name="Chan C."/>
        </authorList>
    </citation>
    <scope>NUCLEOTIDE SEQUENCE</scope>
</reference>
<comment type="caution">
    <text evidence="2">The sequence shown here is derived from an EMBL/GenBank/DDBJ whole genome shotgun (WGS) entry which is preliminary data.</text>
</comment>
<sequence length="635" mass="70896">LNSKRPAESLHIKVGESLPSESTEPQTETAELETESAEPQTDAAELQNQSKEPHTETAEGDPKADFVTTKTLRRVIEELLRGRSLEKLTFGAFLSELTDALKLDAGDLADRRSEVKVILHKVTRKELQRQLVEHVKKKRNDASTAEVPVFSKVETAQVLLVYVVTFATPTDAEARRRLESFSRADLCTMMRTSLETAQAGRAEEHRAVVEKCTIFLERGSGAAGHHAHVAIKVTQPTRWKPWNDAIFQACGLVANFSSCIKGGYHNAVRYGFVPRPGKALEDLDPEPFTYPDSHPPLAEAMHRNFNSDAWADETLAQTQSRLSRGKSAPRFGPTDLWPVLVKLNLRPEDPAYEAQLFQYAKQSGGAPMIDYLVRNHDTLKGLGQKLWLLQEAENHVIQAKKSRLKFLLEATERSCVCAGRWGRAARQNLEANEISEEVFTKAIYDALQHGRAKGHTIALLGVGGNEGKTFLLSPMKDIYPPGTVIGSPSPSAFPLLELCKSRVAIWDDWRFDAAIIPIALQLQLFEGLAVTVNRPQNQFSGHEIWQGSTPFFLTGRLDDLMMVKAGVSCTDLTMLRKRLKVFEFKRSQTNPDITIPRCASCFAKMVLRKGNPRNMRFITPDLQEQAPGEVVVDYF</sequence>
<proteinExistence type="predicted"/>
<dbReference type="OrthoDB" id="406104at2759"/>
<evidence type="ECO:0000256" key="1">
    <source>
        <dbReference type="SAM" id="MobiDB-lite"/>
    </source>
</evidence>
<dbReference type="EMBL" id="CAJNJA010040374">
    <property type="protein sequence ID" value="CAE7765299.1"/>
    <property type="molecule type" value="Genomic_DNA"/>
</dbReference>
<accession>A0A812Y8R0</accession>
<dbReference type="AlphaFoldDB" id="A0A812Y8R0"/>
<dbReference type="Gene3D" id="3.40.50.300">
    <property type="entry name" value="P-loop containing nucleotide triphosphate hydrolases"/>
    <property type="match status" value="1"/>
</dbReference>
<protein>
    <submittedName>
        <fullName evidence="2">Uncharacterized protein</fullName>
    </submittedName>
</protein>
<organism evidence="2 3">
    <name type="scientific">Symbiodinium necroappetens</name>
    <dbReference type="NCBI Taxonomy" id="1628268"/>
    <lineage>
        <taxon>Eukaryota</taxon>
        <taxon>Sar</taxon>
        <taxon>Alveolata</taxon>
        <taxon>Dinophyceae</taxon>
        <taxon>Suessiales</taxon>
        <taxon>Symbiodiniaceae</taxon>
        <taxon>Symbiodinium</taxon>
    </lineage>
</organism>
<feature type="compositionally biased region" description="Basic and acidic residues" evidence="1">
    <location>
        <begin position="51"/>
        <end position="64"/>
    </location>
</feature>
<evidence type="ECO:0000313" key="2">
    <source>
        <dbReference type="EMBL" id="CAE7765299.1"/>
    </source>
</evidence>
<name>A0A812Y8R0_9DINO</name>